<organism evidence="9 10">
    <name type="scientific">Streptococcus pacificus</name>
    <dbReference type="NCBI Taxonomy" id="2740577"/>
    <lineage>
        <taxon>Bacteria</taxon>
        <taxon>Bacillati</taxon>
        <taxon>Bacillota</taxon>
        <taxon>Bacilli</taxon>
        <taxon>Lactobacillales</taxon>
        <taxon>Streptococcaceae</taxon>
        <taxon>Streptococcus</taxon>
    </lineage>
</organism>
<dbReference type="InterPro" id="IPR047692">
    <property type="entry name" value="T4P_ComGB"/>
</dbReference>
<dbReference type="EMBL" id="JAENBO010000006">
    <property type="protein sequence ID" value="MBJ8326370.1"/>
    <property type="molecule type" value="Genomic_DNA"/>
</dbReference>
<feature type="transmembrane region" description="Helical" evidence="7">
    <location>
        <begin position="117"/>
        <end position="139"/>
    </location>
</feature>
<keyword evidence="4 7" id="KW-0812">Transmembrane</keyword>
<feature type="domain" description="Type II secretion system protein GspF" evidence="8">
    <location>
        <begin position="25"/>
        <end position="139"/>
    </location>
</feature>
<evidence type="ECO:0000259" key="8">
    <source>
        <dbReference type="Pfam" id="PF00482"/>
    </source>
</evidence>
<evidence type="ECO:0000313" key="10">
    <source>
        <dbReference type="Proteomes" id="UP000653045"/>
    </source>
</evidence>
<dbReference type="Gene3D" id="1.20.81.30">
    <property type="entry name" value="Type II secretion system (T2SS), domain F"/>
    <property type="match status" value="2"/>
</dbReference>
<evidence type="ECO:0000256" key="1">
    <source>
        <dbReference type="ARBA" id="ARBA00004651"/>
    </source>
</evidence>
<feature type="transmembrane region" description="Helical" evidence="7">
    <location>
        <begin position="306"/>
        <end position="331"/>
    </location>
</feature>
<dbReference type="InterPro" id="IPR003004">
    <property type="entry name" value="GspF/PilC"/>
</dbReference>
<comment type="subcellular location">
    <subcellularLocation>
        <location evidence="1">Cell membrane</location>
        <topology evidence="1">Multi-pass membrane protein</topology>
    </subcellularLocation>
</comment>
<evidence type="ECO:0000256" key="4">
    <source>
        <dbReference type="ARBA" id="ARBA00022692"/>
    </source>
</evidence>
<keyword evidence="3" id="KW-1003">Cell membrane</keyword>
<dbReference type="Proteomes" id="UP000653045">
    <property type="component" value="Unassembled WGS sequence"/>
</dbReference>
<dbReference type="InterPro" id="IPR042094">
    <property type="entry name" value="T2SS_GspF_sf"/>
</dbReference>
<evidence type="ECO:0000256" key="5">
    <source>
        <dbReference type="ARBA" id="ARBA00022989"/>
    </source>
</evidence>
<protein>
    <submittedName>
        <fullName evidence="9">Type II secretion system F family protein</fullName>
    </submittedName>
</protein>
<evidence type="ECO:0000256" key="3">
    <source>
        <dbReference type="ARBA" id="ARBA00022475"/>
    </source>
</evidence>
<evidence type="ECO:0000256" key="7">
    <source>
        <dbReference type="SAM" id="Phobius"/>
    </source>
</evidence>
<name>A0ABS0ZK42_9STRE</name>
<evidence type="ECO:0000313" key="9">
    <source>
        <dbReference type="EMBL" id="MBJ8326370.1"/>
    </source>
</evidence>
<dbReference type="PANTHER" id="PTHR30012">
    <property type="entry name" value="GENERAL SECRETION PATHWAY PROTEIN"/>
    <property type="match status" value="1"/>
</dbReference>
<comment type="similarity">
    <text evidence="2">Belongs to the GSP F family.</text>
</comment>
<evidence type="ECO:0000256" key="2">
    <source>
        <dbReference type="ARBA" id="ARBA00005745"/>
    </source>
</evidence>
<accession>A0ABS0ZK42</accession>
<dbReference type="NCBIfam" id="NF041012">
    <property type="entry name" value="T4P_ComGB"/>
    <property type="match status" value="1"/>
</dbReference>
<dbReference type="RefSeq" id="WP_199576078.1">
    <property type="nucleotide sequence ID" value="NZ_JAENBO010000006.1"/>
</dbReference>
<gene>
    <name evidence="9" type="ORF">JHK62_06765</name>
</gene>
<keyword evidence="6 7" id="KW-0472">Membrane</keyword>
<dbReference type="InterPro" id="IPR018076">
    <property type="entry name" value="T2SS_GspF_dom"/>
</dbReference>
<dbReference type="Pfam" id="PF00482">
    <property type="entry name" value="T2SSF"/>
    <property type="match status" value="2"/>
</dbReference>
<comment type="caution">
    <text evidence="9">The sequence shown here is derived from an EMBL/GenBank/DDBJ whole genome shotgun (WGS) entry which is preliminary data.</text>
</comment>
<evidence type="ECO:0000256" key="6">
    <source>
        <dbReference type="ARBA" id="ARBA00023136"/>
    </source>
</evidence>
<feature type="transmembrane region" description="Helical" evidence="7">
    <location>
        <begin position="159"/>
        <end position="177"/>
    </location>
</feature>
<dbReference type="PANTHER" id="PTHR30012:SF0">
    <property type="entry name" value="TYPE II SECRETION SYSTEM PROTEIN F-RELATED"/>
    <property type="match status" value="1"/>
</dbReference>
<keyword evidence="5 7" id="KW-1133">Transmembrane helix</keyword>
<keyword evidence="10" id="KW-1185">Reference proteome</keyword>
<sequence length="336" mass="38195">MDISLRSKKKPKRLSLRQQKKISQLFHNLYASGFTLSETVTFLERSRMLKASVTTQMKEGLLSGLSLSNIFASIGFSDNVVTQVALADSHGNVQKSLSKINTYLENLILVKKKLIEVATYPLVLLGFMMLIMMGLKNYMLLDVENGNLATRIISQFPNVFFAVFLIFIGLIIVGYGLSHRLGKMKLYRFLSRIPFLGGFIQCYLSALFAREWGNLIGQGIELSVVVKLMQEQKSRLFQEVGKELEQALLSGMTFHEKIASYPFFVKELSLIIEYGQIKSKLGLELEIYAQELWRLFFNKVTKATQLIQPIVFLFVAIVIVMIYAAMLLPIYQTLEV</sequence>
<feature type="domain" description="Type II secretion system protein GspF" evidence="8">
    <location>
        <begin position="208"/>
        <end position="329"/>
    </location>
</feature>
<reference evidence="9 10" key="1">
    <citation type="journal article" date="2021" name="Int. J. Syst. Evol. Microbiol.">
        <title>Streptococcus vicugnae sp. nov., isolated from faeces of alpacas (Vicugna pacos) and cattle (Bos taurus), Streptococcus zalophi sp. nov., and Streptococcus pacificus sp. nov., isolated from respiratory tract of California sea lions (Zalophus californianus).</title>
        <authorList>
            <person name="Volokhov D.V."/>
            <person name="Zagorodnyaya T.A."/>
            <person name="Shen Z."/>
            <person name="Blom J."/>
            <person name="Furtak V.A."/>
            <person name="Eisenberg T."/>
            <person name="Fan P."/>
            <person name="Jeong K.C."/>
            <person name="Gao Y."/>
            <person name="Zhang S."/>
            <person name="Amselle M."/>
        </authorList>
    </citation>
    <scope>NUCLEOTIDE SEQUENCE [LARGE SCALE GENOMIC DNA]</scope>
    <source>
        <strain evidence="9 10">CSL7591</strain>
    </source>
</reference>
<proteinExistence type="inferred from homology"/>